<evidence type="ECO:0000313" key="4">
    <source>
        <dbReference type="EMBL" id="ARQ97418.1"/>
    </source>
</evidence>
<accession>A0A1X9SMH8</accession>
<evidence type="ECO:0000256" key="1">
    <source>
        <dbReference type="ARBA" id="ARBA00022676"/>
    </source>
</evidence>
<dbReference type="EMBL" id="CP015578">
    <property type="protein sequence ID" value="ARQ97418.1"/>
    <property type="molecule type" value="Genomic_DNA"/>
</dbReference>
<dbReference type="KEGG" id="clx:CLAN_0670"/>
<dbReference type="PANTHER" id="PTHR43363:SF1">
    <property type="entry name" value="HYPOXANTHINE-GUANINE PHOSPHORIBOSYLTRANSFERASE"/>
    <property type="match status" value="1"/>
</dbReference>
<evidence type="ECO:0000313" key="5">
    <source>
        <dbReference type="Proteomes" id="UP000202031"/>
    </source>
</evidence>
<gene>
    <name evidence="4" type="ORF">CLAN_0670</name>
</gene>
<reference evidence="5" key="1">
    <citation type="journal article" date="2017" name="Genome Biol. Evol.">
        <title>Comparative Genomic Analysis Identifies a Campylobacter Clade Deficient in Selenium Metabolism.</title>
        <authorList>
            <person name="Miller W.G."/>
            <person name="Yee E."/>
            <person name="Lopes B.S."/>
            <person name="Chapman M.H."/>
            <person name="Huynh S."/>
            <person name="Bono J.L."/>
            <person name="Parker C.T."/>
            <person name="Strachan N.J.C."/>
            <person name="Forbes K.J."/>
        </authorList>
    </citation>
    <scope>NUCLEOTIDE SEQUENCE [LARGE SCALE GENOMIC DNA]</scope>
    <source>
        <strain evidence="5">NCTC 13004</strain>
    </source>
</reference>
<dbReference type="AlphaFoldDB" id="A0A1X9SMH8"/>
<dbReference type="GeneID" id="46921146"/>
<protein>
    <submittedName>
        <fullName evidence="4">Putative nucleotide phosphoribosyltransferase</fullName>
    </submittedName>
</protein>
<feature type="domain" description="Phosphoribosyltransferase" evidence="3">
    <location>
        <begin position="15"/>
        <end position="147"/>
    </location>
</feature>
<evidence type="ECO:0000256" key="2">
    <source>
        <dbReference type="ARBA" id="ARBA00022679"/>
    </source>
</evidence>
<name>A0A1X9SMH8_9BACT</name>
<proteinExistence type="predicted"/>
<reference evidence="5" key="2">
    <citation type="journal article" date="2017" name="Genome Biol. Evol.">
        <title>Comparative genomic analysis identifies a Campylobacter clade deficient in selenium metabolism.</title>
        <authorList>
            <person name="Miller W.G."/>
            <person name="Yee E."/>
            <person name="Lopes B.S."/>
            <person name="Chapman M.H."/>
            <person name="Huynh S."/>
            <person name="Bono J.L."/>
            <person name="Parker C.T."/>
            <person name="Strachan N.J.C."/>
            <person name="Forbes K.J."/>
        </authorList>
    </citation>
    <scope>NUCLEOTIDE SEQUENCE [LARGE SCALE GENOMIC DNA]</scope>
    <source>
        <strain evidence="5">NCTC 13004</strain>
    </source>
</reference>
<dbReference type="Proteomes" id="UP000202031">
    <property type="component" value="Chromosome"/>
</dbReference>
<dbReference type="GO" id="GO:0016757">
    <property type="term" value="F:glycosyltransferase activity"/>
    <property type="evidence" value="ECO:0007669"/>
    <property type="project" value="UniProtKB-KW"/>
</dbReference>
<sequence length="147" mass="16916">MVYYDFDTFNSDIKILAKRAKSEFDPDAILGIARGGLTIAHFLANMLDIRDCFSLNSIHYNNTQKLDTIKIYNIPNLDKFKRVLITDDIIDSGETLLAIKDKLNTLYPNLQIAIATIFYKPKALISADFTIREANDWIEFFWDLSLD</sequence>
<dbReference type="SUPFAM" id="SSF53271">
    <property type="entry name" value="PRTase-like"/>
    <property type="match status" value="1"/>
</dbReference>
<dbReference type="RefSeq" id="WP_096020714.1">
    <property type="nucleotide sequence ID" value="NZ_CP015578.1"/>
</dbReference>
<dbReference type="CDD" id="cd06223">
    <property type="entry name" value="PRTases_typeI"/>
    <property type="match status" value="1"/>
</dbReference>
<keyword evidence="2 4" id="KW-0808">Transferase</keyword>
<dbReference type="Pfam" id="PF00156">
    <property type="entry name" value="Pribosyltran"/>
    <property type="match status" value="1"/>
</dbReference>
<evidence type="ECO:0000259" key="3">
    <source>
        <dbReference type="Pfam" id="PF00156"/>
    </source>
</evidence>
<organism evidence="4 5">
    <name type="scientific">Campylobacter lanienae NCTC 13004</name>
    <dbReference type="NCBI Taxonomy" id="1031753"/>
    <lineage>
        <taxon>Bacteria</taxon>
        <taxon>Pseudomonadati</taxon>
        <taxon>Campylobacterota</taxon>
        <taxon>Epsilonproteobacteria</taxon>
        <taxon>Campylobacterales</taxon>
        <taxon>Campylobacteraceae</taxon>
        <taxon>Campylobacter</taxon>
    </lineage>
</organism>
<keyword evidence="1 4" id="KW-0328">Glycosyltransferase</keyword>
<dbReference type="InterPro" id="IPR000836">
    <property type="entry name" value="PRTase_dom"/>
</dbReference>
<dbReference type="InterPro" id="IPR029057">
    <property type="entry name" value="PRTase-like"/>
</dbReference>
<dbReference type="PANTHER" id="PTHR43363">
    <property type="entry name" value="HYPOXANTHINE PHOSPHORIBOSYLTRANSFERASE"/>
    <property type="match status" value="1"/>
</dbReference>
<dbReference type="Gene3D" id="3.40.50.2020">
    <property type="match status" value="1"/>
</dbReference>